<dbReference type="Proteomes" id="UP000229708">
    <property type="component" value="Unassembled WGS sequence"/>
</dbReference>
<feature type="domain" description="Transposase IS701-like DDE" evidence="1">
    <location>
        <begin position="6"/>
        <end position="180"/>
    </location>
</feature>
<dbReference type="Pfam" id="PF13546">
    <property type="entry name" value="DDE_5"/>
    <property type="match status" value="1"/>
</dbReference>
<name>A0A2M7M150_9BACT</name>
<accession>A0A2M7M150</accession>
<organism evidence="2 3">
    <name type="scientific">Candidatus Roizmanbacteria bacterium CG_4_10_14_3_um_filter_33_21</name>
    <dbReference type="NCBI Taxonomy" id="1974830"/>
    <lineage>
        <taxon>Bacteria</taxon>
        <taxon>Candidatus Roizmaniibacteriota</taxon>
    </lineage>
</organism>
<dbReference type="InterPro" id="IPR038721">
    <property type="entry name" value="IS701-like_DDE_dom"/>
</dbReference>
<comment type="caution">
    <text evidence="2">The sequence shown here is derived from an EMBL/GenBank/DDBJ whole genome shotgun (WGS) entry which is preliminary data.</text>
</comment>
<protein>
    <submittedName>
        <fullName evidence="2">IS701 family transposase</fullName>
    </submittedName>
</protein>
<reference evidence="3" key="1">
    <citation type="submission" date="2017-09" db="EMBL/GenBank/DDBJ databases">
        <title>Depth-based differentiation of microbial function through sediment-hosted aquifers and enrichment of novel symbionts in the deep terrestrial subsurface.</title>
        <authorList>
            <person name="Probst A.J."/>
            <person name="Ladd B."/>
            <person name="Jarett J.K."/>
            <person name="Geller-Mcgrath D.E."/>
            <person name="Sieber C.M.K."/>
            <person name="Emerson J.B."/>
            <person name="Anantharaman K."/>
            <person name="Thomas B.C."/>
            <person name="Malmstrom R."/>
            <person name="Stieglmeier M."/>
            <person name="Klingl A."/>
            <person name="Woyke T."/>
            <person name="Ryan C.M."/>
            <person name="Banfield J.F."/>
        </authorList>
    </citation>
    <scope>NUCLEOTIDE SEQUENCE [LARGE SCALE GENOMIC DNA]</scope>
</reference>
<evidence type="ECO:0000313" key="3">
    <source>
        <dbReference type="Proteomes" id="UP000229708"/>
    </source>
</evidence>
<dbReference type="InterPro" id="IPR012337">
    <property type="entry name" value="RNaseH-like_sf"/>
</dbReference>
<evidence type="ECO:0000259" key="1">
    <source>
        <dbReference type="Pfam" id="PF13546"/>
    </source>
</evidence>
<gene>
    <name evidence="2" type="ORF">COZ39_00340</name>
</gene>
<dbReference type="EMBL" id="PFJI01000015">
    <property type="protein sequence ID" value="PIX74483.1"/>
    <property type="molecule type" value="Genomic_DNA"/>
</dbReference>
<proteinExistence type="predicted"/>
<sequence>MYCQFLIAAQTNFTATNFSSNTHNVAHDSITRFLSHTKLTPKIIWEYAKPLVNLTLGNLIIDDSVLDHWYGKKIGLTRWQYSGTHHRVVHGIGLTTLLWTGERSEHIPTDFRIYAPDVDGATKNQHCREMLTLARHRGFQPKLVVMDSWYAAVDTLHLIADYHWVFVCGLKGNRIVFTKEEGGKMKRWAISNLPIPPEGKIVHLKDFGQVKVFLLVAPNGKEDYYCTNNLSLTPSDIRDASAQRWKIEEYHRGLKQTTGVEMCQSRTARSQRTHIFCSILSFMALEKKRIEEGITWYESKRRIIADSIFLYLKQPLIPLPNPAT</sequence>
<dbReference type="SUPFAM" id="SSF53098">
    <property type="entry name" value="Ribonuclease H-like"/>
    <property type="match status" value="1"/>
</dbReference>
<dbReference type="AlphaFoldDB" id="A0A2M7M150"/>
<evidence type="ECO:0000313" key="2">
    <source>
        <dbReference type="EMBL" id="PIX74483.1"/>
    </source>
</evidence>